<dbReference type="InterPro" id="IPR011249">
    <property type="entry name" value="Metalloenz_LuxS/M16"/>
</dbReference>
<dbReference type="InterPro" id="IPR011765">
    <property type="entry name" value="Pept_M16_N"/>
</dbReference>
<comment type="caution">
    <text evidence="3">The sequence shown here is derived from an EMBL/GenBank/DDBJ whole genome shotgun (WGS) entry which is preliminary data.</text>
</comment>
<proteinExistence type="predicted"/>
<dbReference type="Proteomes" id="UP001240236">
    <property type="component" value="Unassembled WGS sequence"/>
</dbReference>
<evidence type="ECO:0000259" key="2">
    <source>
        <dbReference type="Pfam" id="PF05193"/>
    </source>
</evidence>
<dbReference type="PANTHER" id="PTHR11851">
    <property type="entry name" value="METALLOPROTEASE"/>
    <property type="match status" value="1"/>
</dbReference>
<sequence>MSPAKVKPVKVPELVTTLPGLGPTTKLQLPKEAEATLPNGLTVIAIRRPSVPLVEVRLRIPFGRAHPARAAMLAQTLLSGTDTMSSVEIAAELQTVGGALSAGVDPDRLILAGNGLVGGLERILELLGEVLTAARYPAEEVATERARLVDHIQVAQSQPQHIARTALLKRIYGRHPYANQLPEPEQVRAIRPAQLRALHSERVRPAGATLVLVGDIQPAKAIDTAEQILGGWAIGGDVPATKWAVPPVPALAPGALMVVDRPDSVQSSLRMALPAVPRTHPDHAALMIANLIFGGYFSSRWVENIREDKGYTYGPHSAIEHLVAGSSLTVAADVATEVTGPAMLETLYELGRIASLPPAEDELEQARQYALGSLRLGVATQAGLAGLATTYAGSGLRLNHLAEHSARLAAVTMDEVFAAATTYLAPARAVTVVLGDAARIEAPLAALTPIEKAQP</sequence>
<organism evidence="3 4">
    <name type="scientific">Catenuloplanes indicus</name>
    <dbReference type="NCBI Taxonomy" id="137267"/>
    <lineage>
        <taxon>Bacteria</taxon>
        <taxon>Bacillati</taxon>
        <taxon>Actinomycetota</taxon>
        <taxon>Actinomycetes</taxon>
        <taxon>Micromonosporales</taxon>
        <taxon>Micromonosporaceae</taxon>
        <taxon>Catenuloplanes</taxon>
    </lineage>
</organism>
<dbReference type="Pfam" id="PF05193">
    <property type="entry name" value="Peptidase_M16_C"/>
    <property type="match status" value="1"/>
</dbReference>
<protein>
    <submittedName>
        <fullName evidence="3">Zn-dependent peptidase</fullName>
    </submittedName>
</protein>
<evidence type="ECO:0000313" key="3">
    <source>
        <dbReference type="EMBL" id="MDQ0368605.1"/>
    </source>
</evidence>
<dbReference type="SUPFAM" id="SSF63411">
    <property type="entry name" value="LuxS/MPP-like metallohydrolase"/>
    <property type="match status" value="2"/>
</dbReference>
<feature type="domain" description="Peptidase M16 N-terminal" evidence="1">
    <location>
        <begin position="71"/>
        <end position="184"/>
    </location>
</feature>
<feature type="domain" description="Peptidase M16 C-terminal" evidence="2">
    <location>
        <begin position="191"/>
        <end position="368"/>
    </location>
</feature>
<dbReference type="EMBL" id="JAUSUZ010000001">
    <property type="protein sequence ID" value="MDQ0368605.1"/>
    <property type="molecule type" value="Genomic_DNA"/>
</dbReference>
<reference evidence="3 4" key="1">
    <citation type="submission" date="2023-07" db="EMBL/GenBank/DDBJ databases">
        <title>Sequencing the genomes of 1000 actinobacteria strains.</title>
        <authorList>
            <person name="Klenk H.-P."/>
        </authorList>
    </citation>
    <scope>NUCLEOTIDE SEQUENCE [LARGE SCALE GENOMIC DNA]</scope>
    <source>
        <strain evidence="3 4">DSM 44709</strain>
    </source>
</reference>
<dbReference type="RefSeq" id="WP_307243261.1">
    <property type="nucleotide sequence ID" value="NZ_JAUSUZ010000001.1"/>
</dbReference>
<dbReference type="AlphaFoldDB" id="A0AAE3W595"/>
<dbReference type="InterPro" id="IPR050361">
    <property type="entry name" value="MPP/UQCRC_Complex"/>
</dbReference>
<name>A0AAE3W595_9ACTN</name>
<dbReference type="Gene3D" id="3.30.830.10">
    <property type="entry name" value="Metalloenzyme, LuxS/M16 peptidase-like"/>
    <property type="match status" value="2"/>
</dbReference>
<accession>A0AAE3W595</accession>
<dbReference type="InterPro" id="IPR007863">
    <property type="entry name" value="Peptidase_M16_C"/>
</dbReference>
<dbReference type="PANTHER" id="PTHR11851:SF224">
    <property type="entry name" value="PROCESSING PROTEASE"/>
    <property type="match status" value="1"/>
</dbReference>
<dbReference type="GO" id="GO:0046872">
    <property type="term" value="F:metal ion binding"/>
    <property type="evidence" value="ECO:0007669"/>
    <property type="project" value="InterPro"/>
</dbReference>
<evidence type="ECO:0000313" key="4">
    <source>
        <dbReference type="Proteomes" id="UP001240236"/>
    </source>
</evidence>
<keyword evidence="4" id="KW-1185">Reference proteome</keyword>
<evidence type="ECO:0000259" key="1">
    <source>
        <dbReference type="Pfam" id="PF00675"/>
    </source>
</evidence>
<dbReference type="Pfam" id="PF00675">
    <property type="entry name" value="Peptidase_M16"/>
    <property type="match status" value="1"/>
</dbReference>
<gene>
    <name evidence="3" type="ORF">J2S42_005274</name>
</gene>